<dbReference type="eggNOG" id="KOG4651">
    <property type="taxonomic scope" value="Eukaryota"/>
</dbReference>
<reference evidence="5" key="1">
    <citation type="submission" date="2016-11" db="UniProtKB">
        <authorList>
            <consortium name="WormBaseParasite"/>
        </authorList>
    </citation>
    <scope>IDENTIFICATION</scope>
</reference>
<sequence>MMPPKNVMLILLASLLLFITIQRLRSYENFTLLRNCTAEEIKEEVTTAQSENKTIEVLIKPVVGINGLAALPPFKDSVTHMIFADRYKLGACLLPKVMSTVMTAVLCYLNDDKAFLNASRDIATERFGIRFCEEKIERYSMSKFEDEFNKDHNYTMFTVVREPIDRFLAAFVDKCYYEPRRSTNHYDCYGCGESIKCFINRMHTRFWYYLGGRHTLDVLDHHVMPQTWHCDMQHYLQKYKILRYVSHTSESYNSFLNELNSTLTETNVPQAQRQHVLKALSTSSSYHTTTGKSQRQLYEDRVRGNPHLMEKLINIYYYDYVTFGFKIPEINV</sequence>
<dbReference type="GO" id="GO:0016020">
    <property type="term" value="C:membrane"/>
    <property type="evidence" value="ECO:0007669"/>
    <property type="project" value="InterPro"/>
</dbReference>
<evidence type="ECO:0000313" key="5">
    <source>
        <dbReference type="WBParaSite" id="BXY_0179100.1"/>
    </source>
</evidence>
<evidence type="ECO:0000313" key="2">
    <source>
        <dbReference type="EMBL" id="CAD5227799.1"/>
    </source>
</evidence>
<dbReference type="EMBL" id="CAJFDI010000004">
    <property type="protein sequence ID" value="CAD5227799.1"/>
    <property type="molecule type" value="Genomic_DNA"/>
</dbReference>
<dbReference type="Proteomes" id="UP000095284">
    <property type="component" value="Unplaced"/>
</dbReference>
<reference evidence="2" key="2">
    <citation type="submission" date="2020-09" db="EMBL/GenBank/DDBJ databases">
        <authorList>
            <person name="Kikuchi T."/>
        </authorList>
    </citation>
    <scope>NUCLEOTIDE SEQUENCE</scope>
    <source>
        <strain evidence="2">Ka4C1</strain>
    </source>
</reference>
<dbReference type="PANTHER" id="PTHR22900">
    <property type="entry name" value="PROTEIN CBG14245-RELATED"/>
    <property type="match status" value="1"/>
</dbReference>
<name>A0A1I7RM56_BURXY</name>
<dbReference type="GO" id="GO:1902884">
    <property type="term" value="P:positive regulation of response to oxidative stress"/>
    <property type="evidence" value="ECO:0007669"/>
    <property type="project" value="InterPro"/>
</dbReference>
<evidence type="ECO:0000313" key="4">
    <source>
        <dbReference type="Proteomes" id="UP000659654"/>
    </source>
</evidence>
<dbReference type="OrthoDB" id="408912at2759"/>
<organism evidence="3 5">
    <name type="scientific">Bursaphelenchus xylophilus</name>
    <name type="common">Pinewood nematode worm</name>
    <name type="synonym">Aphelenchoides xylophilus</name>
    <dbReference type="NCBI Taxonomy" id="6326"/>
    <lineage>
        <taxon>Eukaryota</taxon>
        <taxon>Metazoa</taxon>
        <taxon>Ecdysozoa</taxon>
        <taxon>Nematoda</taxon>
        <taxon>Chromadorea</taxon>
        <taxon>Rhabditida</taxon>
        <taxon>Tylenchina</taxon>
        <taxon>Tylenchomorpha</taxon>
        <taxon>Aphelenchoidea</taxon>
        <taxon>Aphelenchoididae</taxon>
        <taxon>Bursaphelenchus</taxon>
    </lineage>
</organism>
<proteinExistence type="predicted"/>
<accession>A0A1I7RM56</accession>
<feature type="chain" id="PRO_5035399470" evidence="1">
    <location>
        <begin position="27"/>
        <end position="332"/>
    </location>
</feature>
<keyword evidence="4" id="KW-1185">Reference proteome</keyword>
<dbReference type="InterPro" id="IPR007669">
    <property type="entry name" value="Chst-1-like"/>
</dbReference>
<evidence type="ECO:0000313" key="3">
    <source>
        <dbReference type="Proteomes" id="UP000095284"/>
    </source>
</evidence>
<dbReference type="InterPro" id="IPR005331">
    <property type="entry name" value="Sulfotransferase"/>
</dbReference>
<keyword evidence="1" id="KW-0732">Signal</keyword>
<dbReference type="GO" id="GO:0047756">
    <property type="term" value="F:chondroitin 4-sulfotransferase activity"/>
    <property type="evidence" value="ECO:0007669"/>
    <property type="project" value="InterPro"/>
</dbReference>
<dbReference type="EMBL" id="CAJFCV020000004">
    <property type="protein sequence ID" value="CAG9118219.1"/>
    <property type="molecule type" value="Genomic_DNA"/>
</dbReference>
<dbReference type="AlphaFoldDB" id="A0A1I7RM56"/>
<dbReference type="Proteomes" id="UP000582659">
    <property type="component" value="Unassembled WGS sequence"/>
</dbReference>
<dbReference type="GO" id="GO:0050650">
    <property type="term" value="P:chondroitin sulfate proteoglycan biosynthetic process"/>
    <property type="evidence" value="ECO:0007669"/>
    <property type="project" value="InterPro"/>
</dbReference>
<protein>
    <submittedName>
        <fullName evidence="2">(pine wood nematode) hypothetical protein</fullName>
    </submittedName>
</protein>
<dbReference type="Pfam" id="PF03567">
    <property type="entry name" value="Sulfotransfer_2"/>
    <property type="match status" value="1"/>
</dbReference>
<evidence type="ECO:0000256" key="1">
    <source>
        <dbReference type="SAM" id="SignalP"/>
    </source>
</evidence>
<dbReference type="PANTHER" id="PTHR22900:SF5">
    <property type="entry name" value="PROTEIN CBG14245"/>
    <property type="match status" value="1"/>
</dbReference>
<dbReference type="WBParaSite" id="BXY_0179100.1">
    <property type="protein sequence ID" value="BXY_0179100.1"/>
    <property type="gene ID" value="BXY_0179100"/>
</dbReference>
<feature type="signal peptide" evidence="1">
    <location>
        <begin position="1"/>
        <end position="26"/>
    </location>
</feature>
<dbReference type="Proteomes" id="UP000659654">
    <property type="component" value="Unassembled WGS sequence"/>
</dbReference>
<gene>
    <name evidence="2" type="ORF">BXYJ_LOCUS10130</name>
</gene>